<dbReference type="SUPFAM" id="SSF54001">
    <property type="entry name" value="Cysteine proteinases"/>
    <property type="match status" value="1"/>
</dbReference>
<comment type="similarity">
    <text evidence="1">Belongs to the peptidase C48 family.</text>
</comment>
<accession>A0A081AHM5</accession>
<evidence type="ECO:0000256" key="1">
    <source>
        <dbReference type="ARBA" id="ARBA00005234"/>
    </source>
</evidence>
<evidence type="ECO:0000313" key="5">
    <source>
        <dbReference type="EMBL" id="ETO78386.1"/>
    </source>
</evidence>
<proteinExistence type="inferred from homology"/>
<protein>
    <recommendedName>
        <fullName evidence="4">Ubiquitin-like protease family profile domain-containing protein</fullName>
    </recommendedName>
</protein>
<evidence type="ECO:0000256" key="2">
    <source>
        <dbReference type="ARBA" id="ARBA00022670"/>
    </source>
</evidence>
<dbReference type="Gene3D" id="3.40.395.10">
    <property type="entry name" value="Adenoviral Proteinase, Chain A"/>
    <property type="match status" value="1"/>
</dbReference>
<evidence type="ECO:0000256" key="3">
    <source>
        <dbReference type="ARBA" id="ARBA00022801"/>
    </source>
</evidence>
<dbReference type="GO" id="GO:0006508">
    <property type="term" value="P:proteolysis"/>
    <property type="evidence" value="ECO:0007669"/>
    <property type="project" value="UniProtKB-KW"/>
</dbReference>
<dbReference type="EMBL" id="ANJA01001211">
    <property type="protein sequence ID" value="ETO78386.1"/>
    <property type="molecule type" value="Genomic_DNA"/>
</dbReference>
<organism evidence="5 6">
    <name type="scientific">Phytophthora nicotianae P1976</name>
    <dbReference type="NCBI Taxonomy" id="1317066"/>
    <lineage>
        <taxon>Eukaryota</taxon>
        <taxon>Sar</taxon>
        <taxon>Stramenopiles</taxon>
        <taxon>Oomycota</taxon>
        <taxon>Peronosporomycetes</taxon>
        <taxon>Peronosporales</taxon>
        <taxon>Peronosporaceae</taxon>
        <taxon>Phytophthora</taxon>
    </lineage>
</organism>
<comment type="caution">
    <text evidence="5">The sequence shown here is derived from an EMBL/GenBank/DDBJ whole genome shotgun (WGS) entry which is preliminary data.</text>
</comment>
<keyword evidence="2" id="KW-0645">Protease</keyword>
<dbReference type="InterPro" id="IPR003653">
    <property type="entry name" value="Peptidase_C48_C"/>
</dbReference>
<dbReference type="InterPro" id="IPR038765">
    <property type="entry name" value="Papain-like_cys_pep_sf"/>
</dbReference>
<dbReference type="Proteomes" id="UP000028582">
    <property type="component" value="Unassembled WGS sequence"/>
</dbReference>
<sequence length="142" mass="16296">MAEKCYMLAPFTSTNAWTKPPVIPITATKFIIQPINQKESRWGIIVLALRYAENTDIEPFIDEECHEDMEDVWKGSEDHEKRLAMEDLHAFAKQWCQASTPAIKLSIGPITWVEVPQQPDFASCGVFVMAQVYSYVAMNLRW</sequence>
<name>A0A081AHM5_PHYNI</name>
<dbReference type="GO" id="GO:0008234">
    <property type="term" value="F:cysteine-type peptidase activity"/>
    <property type="evidence" value="ECO:0007669"/>
    <property type="project" value="InterPro"/>
</dbReference>
<gene>
    <name evidence="5" type="ORF">F444_06637</name>
</gene>
<dbReference type="AlphaFoldDB" id="A0A081AHM5"/>
<keyword evidence="3" id="KW-0378">Hydrolase</keyword>
<reference evidence="5 6" key="1">
    <citation type="submission" date="2013-11" db="EMBL/GenBank/DDBJ databases">
        <title>The Genome Sequence of Phytophthora parasitica P1976.</title>
        <authorList>
            <consortium name="The Broad Institute Genomics Platform"/>
            <person name="Russ C."/>
            <person name="Tyler B."/>
            <person name="Panabieres F."/>
            <person name="Shan W."/>
            <person name="Tripathy S."/>
            <person name="Grunwald N."/>
            <person name="Machado M."/>
            <person name="Johnson C.S."/>
            <person name="Walker B."/>
            <person name="Young S."/>
            <person name="Zeng Q."/>
            <person name="Gargeya S."/>
            <person name="Fitzgerald M."/>
            <person name="Haas B."/>
            <person name="Abouelleil A."/>
            <person name="Allen A.W."/>
            <person name="Alvarado L."/>
            <person name="Arachchi H.M."/>
            <person name="Berlin A.M."/>
            <person name="Chapman S.B."/>
            <person name="Gainer-Dewar J."/>
            <person name="Goldberg J."/>
            <person name="Griggs A."/>
            <person name="Gujja S."/>
            <person name="Hansen M."/>
            <person name="Howarth C."/>
            <person name="Imamovic A."/>
            <person name="Ireland A."/>
            <person name="Larimer J."/>
            <person name="McCowan C."/>
            <person name="Murphy C."/>
            <person name="Pearson M."/>
            <person name="Poon T.W."/>
            <person name="Priest M."/>
            <person name="Roberts A."/>
            <person name="Saif S."/>
            <person name="Shea T."/>
            <person name="Sisk P."/>
            <person name="Sykes S."/>
            <person name="Wortman J."/>
            <person name="Nusbaum C."/>
            <person name="Birren B."/>
        </authorList>
    </citation>
    <scope>NUCLEOTIDE SEQUENCE [LARGE SCALE GENOMIC DNA]</scope>
    <source>
        <strain evidence="5 6">P1976</strain>
    </source>
</reference>
<evidence type="ECO:0000259" key="4">
    <source>
        <dbReference type="PROSITE" id="PS50600"/>
    </source>
</evidence>
<feature type="domain" description="Ubiquitin-like protease family profile" evidence="4">
    <location>
        <begin position="1"/>
        <end position="135"/>
    </location>
</feature>
<dbReference type="PROSITE" id="PS50600">
    <property type="entry name" value="ULP_PROTEASE"/>
    <property type="match status" value="1"/>
</dbReference>
<evidence type="ECO:0000313" key="6">
    <source>
        <dbReference type="Proteomes" id="UP000028582"/>
    </source>
</evidence>
<dbReference type="OrthoDB" id="109811at2759"/>